<dbReference type="STRING" id="115433.SAMN05421835_101468"/>
<evidence type="ECO:0008006" key="4">
    <source>
        <dbReference type="Google" id="ProtNLM"/>
    </source>
</evidence>
<dbReference type="Proteomes" id="UP000199025">
    <property type="component" value="Unassembled WGS sequence"/>
</dbReference>
<organism evidence="2 3">
    <name type="scientific">Amycolatopsis sacchari</name>
    <dbReference type="NCBI Taxonomy" id="115433"/>
    <lineage>
        <taxon>Bacteria</taxon>
        <taxon>Bacillati</taxon>
        <taxon>Actinomycetota</taxon>
        <taxon>Actinomycetes</taxon>
        <taxon>Pseudonocardiales</taxon>
        <taxon>Pseudonocardiaceae</taxon>
        <taxon>Amycolatopsis</taxon>
    </lineage>
</organism>
<dbReference type="OrthoDB" id="5198533at2"/>
<sequence length="199" mass="20982">MKLYAELPARRTTQAVSDLVAVLLTVLAVWLGLTVHDEVLRLQAPGTGLVDAGSSLARTFDSAADHADDVPLVGGALAGALHSGSAAGTKLADAGQWQIDAVGQLAFWLAAALISVPVLFLLVTWLPLRWRFARRATAGVRLRALGDEGRDLLALRALTGQGLPRLAAAGDVTSGWRDRDPEVLARLAGWELARLGLRG</sequence>
<evidence type="ECO:0000313" key="3">
    <source>
        <dbReference type="Proteomes" id="UP000199025"/>
    </source>
</evidence>
<protein>
    <recommendedName>
        <fullName evidence="4">Transmembrane protein</fullName>
    </recommendedName>
</protein>
<reference evidence="2 3" key="1">
    <citation type="submission" date="2016-10" db="EMBL/GenBank/DDBJ databases">
        <authorList>
            <person name="de Groot N.N."/>
        </authorList>
    </citation>
    <scope>NUCLEOTIDE SEQUENCE [LARGE SCALE GENOMIC DNA]</scope>
    <source>
        <strain evidence="2 3">DSM 44468</strain>
    </source>
</reference>
<keyword evidence="1" id="KW-0472">Membrane</keyword>
<feature type="transmembrane region" description="Helical" evidence="1">
    <location>
        <begin position="105"/>
        <end position="126"/>
    </location>
</feature>
<accession>A0A1I3K9N0</accession>
<dbReference type="AlphaFoldDB" id="A0A1I3K9N0"/>
<proteinExistence type="predicted"/>
<keyword evidence="1" id="KW-1133">Transmembrane helix</keyword>
<dbReference type="EMBL" id="FORP01000001">
    <property type="protein sequence ID" value="SFI69189.1"/>
    <property type="molecule type" value="Genomic_DNA"/>
</dbReference>
<feature type="transmembrane region" description="Helical" evidence="1">
    <location>
        <begin position="12"/>
        <end position="33"/>
    </location>
</feature>
<dbReference type="RefSeq" id="WP_091503970.1">
    <property type="nucleotide sequence ID" value="NZ_FORP01000001.1"/>
</dbReference>
<gene>
    <name evidence="2" type="ORF">SAMN05421835_101468</name>
</gene>
<keyword evidence="3" id="KW-1185">Reference proteome</keyword>
<evidence type="ECO:0000313" key="2">
    <source>
        <dbReference type="EMBL" id="SFI69189.1"/>
    </source>
</evidence>
<keyword evidence="1" id="KW-0812">Transmembrane</keyword>
<evidence type="ECO:0000256" key="1">
    <source>
        <dbReference type="SAM" id="Phobius"/>
    </source>
</evidence>
<name>A0A1I3K9N0_9PSEU</name>